<dbReference type="RefSeq" id="XP_051361415.1">
    <property type="nucleotide sequence ID" value="XM_051507459.1"/>
</dbReference>
<organism evidence="2 3">
    <name type="scientific">Emericellopsis cladophorae</name>
    <dbReference type="NCBI Taxonomy" id="2686198"/>
    <lineage>
        <taxon>Eukaryota</taxon>
        <taxon>Fungi</taxon>
        <taxon>Dikarya</taxon>
        <taxon>Ascomycota</taxon>
        <taxon>Pezizomycotina</taxon>
        <taxon>Sordariomycetes</taxon>
        <taxon>Hypocreomycetidae</taxon>
        <taxon>Hypocreales</taxon>
        <taxon>Bionectriaceae</taxon>
        <taxon>Emericellopsis</taxon>
    </lineage>
</organism>
<proteinExistence type="predicted"/>
<reference evidence="2" key="1">
    <citation type="journal article" date="2021" name="J Fungi (Basel)">
        <title>Genomic and Metabolomic Analyses of the Marine Fungus Emericellopsis cladophorae: Insights into Saltwater Adaptability Mechanisms and Its Biosynthetic Potential.</title>
        <authorList>
            <person name="Goncalves M.F.M."/>
            <person name="Hilario S."/>
            <person name="Van de Peer Y."/>
            <person name="Esteves A.C."/>
            <person name="Alves A."/>
        </authorList>
    </citation>
    <scope>NUCLEOTIDE SEQUENCE</scope>
    <source>
        <strain evidence="2">MUM 19.33</strain>
    </source>
</reference>
<accession>A0A9Q0BDU7</accession>
<evidence type="ECO:0000256" key="1">
    <source>
        <dbReference type="SAM" id="MobiDB-lite"/>
    </source>
</evidence>
<reference evidence="2" key="2">
    <citation type="submission" date="2022-07" db="EMBL/GenBank/DDBJ databases">
        <authorList>
            <person name="Goncalves M.F.M."/>
            <person name="Hilario S."/>
            <person name="Van De Peer Y."/>
            <person name="Esteves A.C."/>
            <person name="Alves A."/>
        </authorList>
    </citation>
    <scope>NUCLEOTIDE SEQUENCE</scope>
    <source>
        <strain evidence="2">MUM 19.33</strain>
    </source>
</reference>
<feature type="region of interest" description="Disordered" evidence="1">
    <location>
        <begin position="1"/>
        <end position="45"/>
    </location>
</feature>
<sequence length="148" mass="17645">MPRRGHEPDIELVTTGRSSRKDRRKDRRRREERKERRRIEKENRSRGYWHKLLNALCFNIAGVPAEQPIPRKMGNCNSSPRTAGKDKMRQKKRRHRSKKRKSKKSKKGPGDYPILVRFFGFKGKMKRAHHCKPTHHNKKGKDAMLVFH</sequence>
<keyword evidence="3" id="KW-1185">Reference proteome</keyword>
<dbReference type="EMBL" id="JAGIXG020000031">
    <property type="protein sequence ID" value="KAI6780559.1"/>
    <property type="molecule type" value="Genomic_DNA"/>
</dbReference>
<comment type="caution">
    <text evidence="2">The sequence shown here is derived from an EMBL/GenBank/DDBJ whole genome shotgun (WGS) entry which is preliminary data.</text>
</comment>
<feature type="compositionally biased region" description="Basic residues" evidence="1">
    <location>
        <begin position="88"/>
        <end position="107"/>
    </location>
</feature>
<protein>
    <submittedName>
        <fullName evidence="2">Uncharacterized protein</fullName>
    </submittedName>
</protein>
<evidence type="ECO:0000313" key="2">
    <source>
        <dbReference type="EMBL" id="KAI6780559.1"/>
    </source>
</evidence>
<name>A0A9Q0BDU7_9HYPO</name>
<dbReference type="AlphaFoldDB" id="A0A9Q0BDU7"/>
<feature type="compositionally biased region" description="Basic residues" evidence="1">
    <location>
        <begin position="18"/>
        <end position="31"/>
    </location>
</feature>
<dbReference type="Proteomes" id="UP001055219">
    <property type="component" value="Unassembled WGS sequence"/>
</dbReference>
<feature type="region of interest" description="Disordered" evidence="1">
    <location>
        <begin position="66"/>
        <end position="113"/>
    </location>
</feature>
<evidence type="ECO:0000313" key="3">
    <source>
        <dbReference type="Proteomes" id="UP001055219"/>
    </source>
</evidence>
<gene>
    <name evidence="2" type="ORF">J7T54_000199</name>
</gene>
<feature type="compositionally biased region" description="Basic and acidic residues" evidence="1">
    <location>
        <begin position="32"/>
        <end position="45"/>
    </location>
</feature>
<dbReference type="GeneID" id="75826720"/>